<comment type="caution">
    <text evidence="1">The sequence shown here is derived from an EMBL/GenBank/DDBJ whole genome shotgun (WGS) entry which is preliminary data.</text>
</comment>
<dbReference type="EMBL" id="BMAU01021077">
    <property type="protein sequence ID" value="GFX89778.1"/>
    <property type="molecule type" value="Genomic_DNA"/>
</dbReference>
<protein>
    <submittedName>
        <fullName evidence="1">Uncharacterized protein</fullName>
    </submittedName>
</protein>
<name>A0A8X6UZZ6_TRICX</name>
<evidence type="ECO:0000313" key="1">
    <source>
        <dbReference type="EMBL" id="GFX89778.1"/>
    </source>
</evidence>
<accession>A0A8X6UZZ6</accession>
<gene>
    <name evidence="1" type="ORF">TNCV_2256071</name>
</gene>
<feature type="non-terminal residue" evidence="1">
    <location>
        <position position="1"/>
    </location>
</feature>
<evidence type="ECO:0000313" key="2">
    <source>
        <dbReference type="Proteomes" id="UP000887159"/>
    </source>
</evidence>
<proteinExistence type="predicted"/>
<organism evidence="1 2">
    <name type="scientific">Trichonephila clavipes</name>
    <name type="common">Golden silk orbweaver</name>
    <name type="synonym">Nephila clavipes</name>
    <dbReference type="NCBI Taxonomy" id="2585209"/>
    <lineage>
        <taxon>Eukaryota</taxon>
        <taxon>Metazoa</taxon>
        <taxon>Ecdysozoa</taxon>
        <taxon>Arthropoda</taxon>
        <taxon>Chelicerata</taxon>
        <taxon>Arachnida</taxon>
        <taxon>Araneae</taxon>
        <taxon>Araneomorphae</taxon>
        <taxon>Entelegynae</taxon>
        <taxon>Araneoidea</taxon>
        <taxon>Nephilidae</taxon>
        <taxon>Trichonephila</taxon>
    </lineage>
</organism>
<keyword evidence="2" id="KW-1185">Reference proteome</keyword>
<dbReference type="AlphaFoldDB" id="A0A8X6UZZ6"/>
<sequence>MKKIDIFYRHIEKLTDNGTVVSDPITSTYPPPCGSCLPIIERETLAPTLKTDRAFRSRSGEIFRHAYARYKRLRRWHLKILISVPFRLREEGTGSPFHSSIVLSSADFV</sequence>
<reference evidence="1" key="1">
    <citation type="submission" date="2020-08" db="EMBL/GenBank/DDBJ databases">
        <title>Multicomponent nature underlies the extraordinary mechanical properties of spider dragline silk.</title>
        <authorList>
            <person name="Kono N."/>
            <person name="Nakamura H."/>
            <person name="Mori M."/>
            <person name="Yoshida Y."/>
            <person name="Ohtoshi R."/>
            <person name="Malay A.D."/>
            <person name="Moran D.A.P."/>
            <person name="Tomita M."/>
            <person name="Numata K."/>
            <person name="Arakawa K."/>
        </authorList>
    </citation>
    <scope>NUCLEOTIDE SEQUENCE</scope>
</reference>
<dbReference type="Proteomes" id="UP000887159">
    <property type="component" value="Unassembled WGS sequence"/>
</dbReference>